<accession>A0A4Z0GJ84</accession>
<protein>
    <recommendedName>
        <fullName evidence="3">DUF1737 domain-containing protein</fullName>
    </recommendedName>
</protein>
<comment type="caution">
    <text evidence="1">The sequence shown here is derived from an EMBL/GenBank/DDBJ whole genome shotgun (WGS) entry which is preliminary data.</text>
</comment>
<evidence type="ECO:0000313" key="1">
    <source>
        <dbReference type="EMBL" id="TGA95982.1"/>
    </source>
</evidence>
<dbReference type="OrthoDB" id="2300497at2"/>
<evidence type="ECO:0008006" key="3">
    <source>
        <dbReference type="Google" id="ProtNLM"/>
    </source>
</evidence>
<reference evidence="1 2" key="1">
    <citation type="journal article" date="2015" name="Int. J. Syst. Evol. Microbiol.">
        <title>Sporolactobacillus shoreae sp. nov. and Sporolactobacillus spathodeae sp. nov., two spore-forming lactic acid bacteria isolated from tree barks in Thailand.</title>
        <authorList>
            <person name="Thamacharoensuk T."/>
            <person name="Kitahara M."/>
            <person name="Ohkuma M."/>
            <person name="Thongchul N."/>
            <person name="Tanasupawat S."/>
        </authorList>
    </citation>
    <scope>NUCLEOTIDE SEQUENCE [LARGE SCALE GENOMIC DNA]</scope>
    <source>
        <strain evidence="1 2">BK92</strain>
    </source>
</reference>
<proteinExistence type="predicted"/>
<evidence type="ECO:0000313" key="2">
    <source>
        <dbReference type="Proteomes" id="UP000298347"/>
    </source>
</evidence>
<name>A0A4Z0GJ84_9BACL</name>
<keyword evidence="2" id="KW-1185">Reference proteome</keyword>
<organism evidence="1 2">
    <name type="scientific">Sporolactobacillus shoreae</name>
    <dbReference type="NCBI Taxonomy" id="1465501"/>
    <lineage>
        <taxon>Bacteria</taxon>
        <taxon>Bacillati</taxon>
        <taxon>Bacillota</taxon>
        <taxon>Bacilli</taxon>
        <taxon>Bacillales</taxon>
        <taxon>Sporolactobacillaceae</taxon>
        <taxon>Sporolactobacillus</taxon>
    </lineage>
</organism>
<dbReference type="EMBL" id="SRJD01000033">
    <property type="protein sequence ID" value="TGA95982.1"/>
    <property type="molecule type" value="Genomic_DNA"/>
</dbReference>
<dbReference type="AlphaFoldDB" id="A0A4Z0GJ84"/>
<gene>
    <name evidence="1" type="ORF">E4665_17080</name>
</gene>
<sequence>MNDIVHIENIEEHTNIDQVNDFLKSGWKLIGVGPIMQDDYQEIVYIVGADKKTYDKYKKEIEASKADDFF</sequence>
<dbReference type="Proteomes" id="UP000298347">
    <property type="component" value="Unassembled WGS sequence"/>
</dbReference>
<dbReference type="RefSeq" id="WP_135350008.1">
    <property type="nucleotide sequence ID" value="NZ_SRJD01000033.1"/>
</dbReference>